<evidence type="ECO:0008006" key="5">
    <source>
        <dbReference type="Google" id="ProtNLM"/>
    </source>
</evidence>
<organism evidence="3 4">
    <name type="scientific">Streptomyces canus</name>
    <dbReference type="NCBI Taxonomy" id="58343"/>
    <lineage>
        <taxon>Bacteria</taxon>
        <taxon>Bacillati</taxon>
        <taxon>Actinomycetota</taxon>
        <taxon>Actinomycetes</taxon>
        <taxon>Kitasatosporales</taxon>
        <taxon>Streptomycetaceae</taxon>
        <taxon>Streptomyces</taxon>
        <taxon>Streptomyces aurantiacus group</taxon>
    </lineage>
</organism>
<feature type="signal peptide" evidence="2">
    <location>
        <begin position="1"/>
        <end position="24"/>
    </location>
</feature>
<gene>
    <name evidence="3" type="ORF">AQJ46_44380</name>
</gene>
<keyword evidence="1" id="KW-1133">Transmembrane helix</keyword>
<protein>
    <recommendedName>
        <fullName evidence="5">MFS transporter</fullName>
    </recommendedName>
</protein>
<name>A0A117QWM8_9ACTN</name>
<dbReference type="EMBL" id="LMWU01000065">
    <property type="protein sequence ID" value="KUN58034.1"/>
    <property type="molecule type" value="Genomic_DNA"/>
</dbReference>
<dbReference type="RefSeq" id="WP_059211046.1">
    <property type="nucleotide sequence ID" value="NZ_KQ948677.1"/>
</dbReference>
<dbReference type="AlphaFoldDB" id="A0A117QWM8"/>
<keyword evidence="1" id="KW-0472">Membrane</keyword>
<proteinExistence type="predicted"/>
<keyword evidence="2" id="KW-0732">Signal</keyword>
<comment type="caution">
    <text evidence="3">The sequence shown here is derived from an EMBL/GenBank/DDBJ whole genome shotgun (WGS) entry which is preliminary data.</text>
</comment>
<evidence type="ECO:0000313" key="4">
    <source>
        <dbReference type="Proteomes" id="UP000053669"/>
    </source>
</evidence>
<evidence type="ECO:0000256" key="2">
    <source>
        <dbReference type="SAM" id="SignalP"/>
    </source>
</evidence>
<dbReference type="STRING" id="58343.AQJ46_44380"/>
<keyword evidence="1" id="KW-0812">Transmembrane</keyword>
<accession>A0A117QWM8</accession>
<evidence type="ECO:0000256" key="1">
    <source>
        <dbReference type="SAM" id="Phobius"/>
    </source>
</evidence>
<evidence type="ECO:0000313" key="3">
    <source>
        <dbReference type="EMBL" id="KUN58034.1"/>
    </source>
</evidence>
<reference evidence="3 4" key="1">
    <citation type="submission" date="2015-10" db="EMBL/GenBank/DDBJ databases">
        <title>Draft genome sequence of Streptomyces canus DSM 40017, type strain for the species Streptomyces canus.</title>
        <authorList>
            <person name="Ruckert C."/>
            <person name="Winkler A."/>
            <person name="Kalinowski J."/>
            <person name="Kampfer P."/>
            <person name="Glaeser S."/>
        </authorList>
    </citation>
    <scope>NUCLEOTIDE SEQUENCE [LARGE SCALE GENOMIC DNA]</scope>
    <source>
        <strain evidence="3 4">DSM 40017</strain>
    </source>
</reference>
<feature type="transmembrane region" description="Helical" evidence="1">
    <location>
        <begin position="84"/>
        <end position="104"/>
    </location>
</feature>
<dbReference type="Proteomes" id="UP000053669">
    <property type="component" value="Unassembled WGS sequence"/>
</dbReference>
<sequence>MVYYWSRPLSGCAVIQLACLACRAVTLIPVAWPGRAATPQDVAGFSDLHQGLTVATVCGSWTFGVFPGAGLLVFFDVDVNTPPWAAVFFSGTALMAACVASLDVEQRQVDVRFRTARREAAAPHATGSPPM</sequence>
<feature type="chain" id="PRO_5038894324" description="MFS transporter" evidence="2">
    <location>
        <begin position="25"/>
        <end position="131"/>
    </location>
</feature>